<dbReference type="EMBL" id="LM997413">
    <property type="protein sequence ID" value="CEA04995.1"/>
    <property type="molecule type" value="Genomic_DNA"/>
</dbReference>
<comment type="similarity">
    <text evidence="2 8">Belongs to the lactate permease family.</text>
</comment>
<dbReference type="GO" id="GO:0015295">
    <property type="term" value="F:solute:proton symporter activity"/>
    <property type="evidence" value="ECO:0007669"/>
    <property type="project" value="TreeGrafter"/>
</dbReference>
<evidence type="ECO:0000256" key="6">
    <source>
        <dbReference type="ARBA" id="ARBA00022989"/>
    </source>
</evidence>
<protein>
    <recommendedName>
        <fullName evidence="8">L-lactate permease</fullName>
    </recommendedName>
</protein>
<dbReference type="GO" id="GO:0005886">
    <property type="term" value="C:plasma membrane"/>
    <property type="evidence" value="ECO:0007669"/>
    <property type="project" value="UniProtKB-SubCell"/>
</dbReference>
<comment type="function">
    <text evidence="8">Uptake of L-lactate across the membrane. Can also transport D-lactate and glycolate.</text>
</comment>
<gene>
    <name evidence="9" type="ORF">BN1049_01836</name>
</gene>
<evidence type="ECO:0000256" key="1">
    <source>
        <dbReference type="ARBA" id="ARBA00004651"/>
    </source>
</evidence>
<evidence type="ECO:0000256" key="3">
    <source>
        <dbReference type="ARBA" id="ARBA00022448"/>
    </source>
</evidence>
<keyword evidence="5 8" id="KW-0812">Transmembrane</keyword>
<feature type="transmembrane region" description="Helical" evidence="8">
    <location>
        <begin position="198"/>
        <end position="220"/>
    </location>
</feature>
<dbReference type="InterPro" id="IPR003804">
    <property type="entry name" value="Lactate_perm"/>
</dbReference>
<feature type="transmembrane region" description="Helical" evidence="8">
    <location>
        <begin position="30"/>
        <end position="47"/>
    </location>
</feature>
<keyword evidence="8" id="KW-0997">Cell inner membrane</keyword>
<dbReference type="AlphaFoldDB" id="A0A078MFD1"/>
<dbReference type="EMBL" id="LK391969">
    <property type="protein sequence ID" value="CEF26902.1"/>
    <property type="molecule type" value="Genomic_DNA"/>
</dbReference>
<evidence type="ECO:0000256" key="7">
    <source>
        <dbReference type="ARBA" id="ARBA00023136"/>
    </source>
</evidence>
<feature type="transmembrane region" description="Helical" evidence="8">
    <location>
        <begin position="538"/>
        <end position="556"/>
    </location>
</feature>
<keyword evidence="7 8" id="KW-0472">Membrane</keyword>
<reference evidence="9" key="1">
    <citation type="submission" date="2014-07" db="EMBL/GenBank/DDBJ databases">
        <authorList>
            <person name="Urmite Genomes Urmite Genomes"/>
        </authorList>
    </citation>
    <scope>NUCLEOTIDE SEQUENCE</scope>
    <source>
        <strain evidence="9">12M76_air</strain>
    </source>
</reference>
<evidence type="ECO:0000256" key="5">
    <source>
        <dbReference type="ARBA" id="ARBA00022692"/>
    </source>
</evidence>
<feature type="transmembrane region" description="Helical" evidence="8">
    <location>
        <begin position="158"/>
        <end position="178"/>
    </location>
</feature>
<feature type="transmembrane region" description="Helical" evidence="8">
    <location>
        <begin position="264"/>
        <end position="282"/>
    </location>
</feature>
<feature type="transmembrane region" description="Helical" evidence="8">
    <location>
        <begin position="318"/>
        <end position="337"/>
    </location>
</feature>
<organism evidence="9">
    <name type="scientific">Pseudomonas saudimassiliensis</name>
    <dbReference type="NCBI Taxonomy" id="1461581"/>
    <lineage>
        <taxon>Bacteria</taxon>
        <taxon>Pseudomonadati</taxon>
        <taxon>Pseudomonadota</taxon>
        <taxon>Gammaproteobacteria</taxon>
        <taxon>Pseudomonadales</taxon>
        <taxon>Pseudomonadaceae</taxon>
        <taxon>Pseudomonas</taxon>
    </lineage>
</organism>
<feature type="transmembrane region" description="Helical" evidence="8">
    <location>
        <begin position="232"/>
        <end position="252"/>
    </location>
</feature>
<keyword evidence="6 8" id="KW-1133">Transmembrane helix</keyword>
<feature type="transmembrane region" description="Helical" evidence="8">
    <location>
        <begin position="129"/>
        <end position="151"/>
    </location>
</feature>
<evidence type="ECO:0000256" key="2">
    <source>
        <dbReference type="ARBA" id="ARBA00010100"/>
    </source>
</evidence>
<dbReference type="RefSeq" id="WP_044499472.1">
    <property type="nucleotide sequence ID" value="NZ_LK391969.1"/>
</dbReference>
<dbReference type="PANTHER" id="PTHR30003">
    <property type="entry name" value="L-LACTATE PERMEASE"/>
    <property type="match status" value="1"/>
</dbReference>
<evidence type="ECO:0000313" key="9">
    <source>
        <dbReference type="EMBL" id="CEA04995.1"/>
    </source>
</evidence>
<feature type="transmembrane region" description="Helical" evidence="8">
    <location>
        <begin position="444"/>
        <end position="468"/>
    </location>
</feature>
<evidence type="ECO:0000256" key="8">
    <source>
        <dbReference type="RuleBase" id="RU365092"/>
    </source>
</evidence>
<name>A0A078MFD1_9PSED</name>
<feature type="transmembrane region" description="Helical" evidence="8">
    <location>
        <begin position="6"/>
        <end position="23"/>
    </location>
</feature>
<feature type="transmembrane region" description="Helical" evidence="8">
    <location>
        <begin position="404"/>
        <end position="424"/>
    </location>
</feature>
<keyword evidence="4" id="KW-1003">Cell membrane</keyword>
<dbReference type="Pfam" id="PF02652">
    <property type="entry name" value="Lactate_perm"/>
    <property type="match status" value="1"/>
</dbReference>
<dbReference type="PANTHER" id="PTHR30003:SF0">
    <property type="entry name" value="GLYCOLATE PERMEASE GLCA-RELATED"/>
    <property type="match status" value="1"/>
</dbReference>
<feature type="transmembrane region" description="Helical" evidence="8">
    <location>
        <begin position="59"/>
        <end position="82"/>
    </location>
</feature>
<accession>A0A078MFD1</accession>
<dbReference type="PATRIC" id="fig|1461581.3.peg.1814"/>
<feature type="transmembrane region" description="Helical" evidence="8">
    <location>
        <begin position="370"/>
        <end position="392"/>
    </location>
</feature>
<sequence>MSQTLLSLLAFFPLVLAGVLLVGFRWPAKFAMPVVFVVTVVIALFAWDMTAVRVAASTLQGLVLTVSILWIIFGAILLLNTLKHSGGILAIRKGFSGISPDRRVQAIIVTWLFGCFIEGASGFGTPAAVAAPLMVALGFPAVAAVVVGMIVQSSPVSFGAVGTPMIVGVGSGLDQAAIGTSLATVGGDWPSFFQQIVSQVAIMHALLGLLMPLIMVMILTRFFGKNRSWMEGLAVAPFALFAAVSFSVPYALAGVFLGPEFPSIIGGLVGLAIVVPAAKAGFLMPKKTWDFADPKEWPAEWMGAVEMKLDDVAGKRPIAIWMAWLPYVLLAIVLVLSRTNDTLKGMLNSLSFKFTDILGETGLSASLEPLYLPGGILIFVVLVTALLHRMSFTEFKRSLGESTNTLLGAGFVLVFTFPMVRILINSGVNLADLPSMPVAMANAVANAVGDVYPLFAPMVGALGAFIAGSNTASNLMLSQFQFNTAELLGMSGAMIVAGQSVGAAAGNMIAIHNVVAASATVGLLGREGITLRKTLLPTIYYVTAAGLLTMLAIYVIGVSDPLSAAGITTTGN</sequence>
<dbReference type="OrthoDB" id="9761056at2"/>
<keyword evidence="3 8" id="KW-0813">Transport</keyword>
<proteinExistence type="inferred from homology"/>
<comment type="subcellular location">
    <subcellularLocation>
        <location evidence="8">Cell inner membrane</location>
        <topology evidence="8">Multi-pass membrane protein</topology>
    </subcellularLocation>
    <subcellularLocation>
        <location evidence="1">Cell membrane</location>
        <topology evidence="1">Multi-pass membrane protein</topology>
    </subcellularLocation>
</comment>
<dbReference type="GO" id="GO:0015129">
    <property type="term" value="F:lactate transmembrane transporter activity"/>
    <property type="evidence" value="ECO:0007669"/>
    <property type="project" value="UniProtKB-UniRule"/>
</dbReference>
<evidence type="ECO:0000256" key="4">
    <source>
        <dbReference type="ARBA" id="ARBA00022475"/>
    </source>
</evidence>
<feature type="transmembrane region" description="Helical" evidence="8">
    <location>
        <begin position="103"/>
        <end position="123"/>
    </location>
</feature>
<dbReference type="NCBIfam" id="TIGR00795">
    <property type="entry name" value="lctP"/>
    <property type="match status" value="1"/>
</dbReference>